<dbReference type="Proteomes" id="UP000308730">
    <property type="component" value="Unassembled WGS sequence"/>
</dbReference>
<name>A0A4S4N6Y7_9APHY</name>
<sequence>MVAPLNYRFLPTEADHPDQSPTISFWLEPRSDPVSQAQFAQLSHTLPDIAERAPHHVTTRLLFRENSESSLTQLHVMFLPFKPQLDATASADADIIPIKDYNGKIAVPSSAADIPFDVPVRVRFWLRYITMEGFPAGLTSTPPYQLVAALESLLKQVVCLPSADLDDTPEKRATAFEKQWLHEVNQRCDNWIKRRGIKKTQTAEIAQLNWVSHVVQYVDFTYDQVKIHASAKSVARTTPRVLNPAIPLYGPRFTPPEFYERFRREATPDIKPELAYLRPVTIVHPLYYPQIGRCPCGNKKPLWEGWTTTGHRDVHGIWQEETALGFRIRCKLCHGESQGKTNKEGYCIATTNPLYWEKWNLWEIPRGVPYFFKRCAVTAELFQMIDEMRPLSTAAGLEENIRQLHLLEYKAKMGEYLQMFEHRLVQSTFCAPTLLRFSAYNADNGYRGQSITHDLITDVYATFCDRSRVQESTNHLRTLSAKSLSLDATFKFANRATVVDKEGGRHKLVKGGVLSMINEHNLTVGWRACQDKKGAQITELMQGFKGRLTALEHPDPSDIVSDRCCTDARAIKEVFPNSHVCLDSFHFQARFGDGIMEGTRNVMYSIVLKEIVEAILEKHACGGEPAKYWKKEDQEVRLKAVYDKYLESGTVWSEGAIAIFDEQLSHVRKGCLTRTRDDICVDGSRIEGSHKGWGRMMKSFTVGLVTLLYLGHDFVLRRNIRVIHRNALLSHYPFIASTYGSHYIGQVDFVARHWNRLLRLLPKGKGSKFDQELSILEPADSDESFGLVQSESSTAFGGLLEVKSEEEEWKDMLTKSTRSTEHLFTLSKRLNIQPAKLFVPATAPLSSETIISPISALGVPDAVVPNSGSLSSNTPSTQRRAIMGPVASSSSGVSVSLGITSESIRNISAATATVSEEPPKEVKHNDNVDKDHRQQEAVIDLTCVGDSDAEDSSQARKIRANNQLGSGLAVGPPPSPRKRRLDVPPSSTSGEPSDQDDMVSPAKRLRVSTNSTTQPEVALTAASITSKSSAVRFGKQIDMFFDRPSKPTSKSKQALTGAAKLGLPEVSHSDLFLPDKTPTAPQAHCSDPVAPSPSAAAEEAPMDVFSPLPLPAHIARRAFTPTELLFSLATNIDTRSLKIGEDDEFYLFMELRKIYGWSSFGMTTTRWAQATIEYNNRLQVIRDDAARRNGLLTRPIVKKSPKALIEKILNVEKNVLVRLKTRNFVSKRSGTETFWKEHCYAVPLGKDMAAAITGPAVANATAESSTNKMTCTRCHTLMYPGPTGSTINHKRGYCSDGAPVRLKCGSPRIPYPQPAGIFTKAEHFHHLPFLMAVRELHRRVTDEHESATDMTMEYTSFSALLGARLVQIGDDFLFRLYTSMSIDEKAVGGLTVMHNGLRYLRVDCLRQGGPQAPADGAALSLA</sequence>
<proteinExistence type="predicted"/>
<accession>A0A4S4N6Y7</accession>
<feature type="compositionally biased region" description="Basic and acidic residues" evidence="1">
    <location>
        <begin position="917"/>
        <end position="934"/>
    </location>
</feature>
<evidence type="ECO:0000313" key="3">
    <source>
        <dbReference type="Proteomes" id="UP000308730"/>
    </source>
</evidence>
<reference evidence="2 3" key="1">
    <citation type="submission" date="2019-02" db="EMBL/GenBank/DDBJ databases">
        <title>Genome sequencing of the rare red list fungi Antrodiella citrinella (Flaviporus citrinellus).</title>
        <authorList>
            <person name="Buettner E."/>
            <person name="Kellner H."/>
        </authorList>
    </citation>
    <scope>NUCLEOTIDE SEQUENCE [LARGE SCALE GENOMIC DNA]</scope>
    <source>
        <strain evidence="2 3">DSM 108506</strain>
    </source>
</reference>
<keyword evidence="3" id="KW-1185">Reference proteome</keyword>
<gene>
    <name evidence="2" type="ORF">EUX98_g2599</name>
</gene>
<protein>
    <submittedName>
        <fullName evidence="2">Uncharacterized protein</fullName>
    </submittedName>
</protein>
<organism evidence="2 3">
    <name type="scientific">Antrodiella citrinella</name>
    <dbReference type="NCBI Taxonomy" id="2447956"/>
    <lineage>
        <taxon>Eukaryota</taxon>
        <taxon>Fungi</taxon>
        <taxon>Dikarya</taxon>
        <taxon>Basidiomycota</taxon>
        <taxon>Agaricomycotina</taxon>
        <taxon>Agaricomycetes</taxon>
        <taxon>Polyporales</taxon>
        <taxon>Steccherinaceae</taxon>
        <taxon>Antrodiella</taxon>
    </lineage>
</organism>
<evidence type="ECO:0000313" key="2">
    <source>
        <dbReference type="EMBL" id="THH31610.1"/>
    </source>
</evidence>
<dbReference type="EMBL" id="SGPM01000042">
    <property type="protein sequence ID" value="THH31610.1"/>
    <property type="molecule type" value="Genomic_DNA"/>
</dbReference>
<evidence type="ECO:0000256" key="1">
    <source>
        <dbReference type="SAM" id="MobiDB-lite"/>
    </source>
</evidence>
<dbReference type="OrthoDB" id="2803586at2759"/>
<feature type="region of interest" description="Disordered" evidence="1">
    <location>
        <begin position="1073"/>
        <end position="1098"/>
    </location>
</feature>
<feature type="region of interest" description="Disordered" evidence="1">
    <location>
        <begin position="911"/>
        <end position="934"/>
    </location>
</feature>
<comment type="caution">
    <text evidence="2">The sequence shown here is derived from an EMBL/GenBank/DDBJ whole genome shotgun (WGS) entry which is preliminary data.</text>
</comment>
<feature type="region of interest" description="Disordered" evidence="1">
    <location>
        <begin position="947"/>
        <end position="1001"/>
    </location>
</feature>